<dbReference type="EMBL" id="AP019314">
    <property type="protein sequence ID" value="BBH37897.1"/>
    <property type="molecule type" value="Genomic_DNA"/>
</dbReference>
<protein>
    <submittedName>
        <fullName evidence="2">Uncharacterized protein</fullName>
    </submittedName>
</protein>
<evidence type="ECO:0000256" key="1">
    <source>
        <dbReference type="SAM" id="SignalP"/>
    </source>
</evidence>
<name>A0A3G9JQU1_MICVR</name>
<sequence length="170" mass="17084">MITNISRQLATGTVAIAASVAALSFAGAAQAASMIAVGGNATAGSWGTTNPTLTPGTTTGLVGTPTGEFAGLGFAAVSVLKAITLIGTPPMTPIPVSHTFTNPSPIIGFASINVGGGMTVAITPTISTGVYNSMMGMKTTNYNVMGSAFFDYASPTSTDDSNSHFENKRR</sequence>
<feature type="chain" id="PRO_5018021469" evidence="1">
    <location>
        <begin position="32"/>
        <end position="170"/>
    </location>
</feature>
<organism evidence="2 3">
    <name type="scientific">Microcystis viridis NIES-102</name>
    <dbReference type="NCBI Taxonomy" id="213615"/>
    <lineage>
        <taxon>Bacteria</taxon>
        <taxon>Bacillati</taxon>
        <taxon>Cyanobacteriota</taxon>
        <taxon>Cyanophyceae</taxon>
        <taxon>Oscillatoriophycideae</taxon>
        <taxon>Chroococcales</taxon>
        <taxon>Microcystaceae</taxon>
        <taxon>Microcystis</taxon>
    </lineage>
</organism>
<proteinExistence type="predicted"/>
<feature type="signal peptide" evidence="1">
    <location>
        <begin position="1"/>
        <end position="31"/>
    </location>
</feature>
<keyword evidence="1" id="KW-0732">Signal</keyword>
<accession>A0A3G9JQU1</accession>
<reference evidence="2 3" key="1">
    <citation type="submission" date="2018-11" db="EMBL/GenBank/DDBJ databases">
        <title>Complete genome sequence of Microcystis aeruginosa NIES-102.</title>
        <authorList>
            <person name="Yamaguchi H."/>
            <person name="Suzuki S."/>
            <person name="Kawachi M."/>
        </authorList>
    </citation>
    <scope>NUCLEOTIDE SEQUENCE [LARGE SCALE GENOMIC DNA]</scope>
    <source>
        <strain evidence="2 3">NIES-102</strain>
    </source>
</reference>
<dbReference type="RefSeq" id="WP_232023755.1">
    <property type="nucleotide sequence ID" value="NZ_AP019314.1"/>
</dbReference>
<evidence type="ECO:0000313" key="2">
    <source>
        <dbReference type="EMBL" id="BBH37897.1"/>
    </source>
</evidence>
<gene>
    <name evidence="2" type="ORF">myaer102_03600</name>
</gene>
<dbReference type="AlphaFoldDB" id="A0A3G9JQU1"/>
<dbReference type="Proteomes" id="UP000278152">
    <property type="component" value="Chromosome"/>
</dbReference>
<evidence type="ECO:0000313" key="3">
    <source>
        <dbReference type="Proteomes" id="UP000278152"/>
    </source>
</evidence>
<dbReference type="KEGG" id="mvz:myaer102_03600"/>